<keyword evidence="7" id="KW-0811">Translocation</keyword>
<dbReference type="PANTHER" id="PTHR33162:SF1">
    <property type="entry name" value="SEC-INDEPENDENT PROTEIN TRANSLOCASE PROTEIN TATA, CHLOROPLASTIC"/>
    <property type="match status" value="1"/>
</dbReference>
<dbReference type="GO" id="GO:0008320">
    <property type="term" value="F:protein transmembrane transporter activity"/>
    <property type="evidence" value="ECO:0007669"/>
    <property type="project" value="InterPro"/>
</dbReference>
<dbReference type="Pfam" id="PF02416">
    <property type="entry name" value="TatA_B_E"/>
    <property type="match status" value="1"/>
</dbReference>
<accession>A0A6J7DVW9</accession>
<dbReference type="PANTHER" id="PTHR33162">
    <property type="entry name" value="SEC-INDEPENDENT PROTEIN TRANSLOCASE PROTEIN TATA, CHLOROPLASTIC"/>
    <property type="match status" value="1"/>
</dbReference>
<keyword evidence="6" id="KW-1133">Transmembrane helix</keyword>
<keyword evidence="2" id="KW-0813">Transport</keyword>
<dbReference type="EMBL" id="CAEZYH010000053">
    <property type="protein sequence ID" value="CAB4723248.1"/>
    <property type="molecule type" value="Genomic_DNA"/>
</dbReference>
<evidence type="ECO:0000256" key="8">
    <source>
        <dbReference type="ARBA" id="ARBA00023136"/>
    </source>
</evidence>
<reference evidence="11" key="1">
    <citation type="submission" date="2020-05" db="EMBL/GenBank/DDBJ databases">
        <authorList>
            <person name="Chiriac C."/>
            <person name="Salcher M."/>
            <person name="Ghai R."/>
            <person name="Kavagutti S V."/>
        </authorList>
    </citation>
    <scope>NUCLEOTIDE SEQUENCE</scope>
</reference>
<dbReference type="PRINTS" id="PR01506">
    <property type="entry name" value="TATBPROTEIN"/>
</dbReference>
<dbReference type="NCBIfam" id="TIGR01410">
    <property type="entry name" value="tatB"/>
    <property type="match status" value="1"/>
</dbReference>
<dbReference type="GO" id="GO:0016020">
    <property type="term" value="C:membrane"/>
    <property type="evidence" value="ECO:0007669"/>
    <property type="project" value="UniProtKB-SubCell"/>
</dbReference>
<evidence type="ECO:0000256" key="7">
    <source>
        <dbReference type="ARBA" id="ARBA00023010"/>
    </source>
</evidence>
<evidence type="ECO:0000256" key="6">
    <source>
        <dbReference type="ARBA" id="ARBA00022989"/>
    </source>
</evidence>
<dbReference type="InterPro" id="IPR003369">
    <property type="entry name" value="TatA/B/E"/>
</dbReference>
<feature type="compositionally biased region" description="Basic and acidic residues" evidence="9">
    <location>
        <begin position="71"/>
        <end position="89"/>
    </location>
</feature>
<comment type="subcellular location">
    <subcellularLocation>
        <location evidence="1">Membrane</location>
        <topology evidence="1">Single-pass membrane protein</topology>
    </subcellularLocation>
</comment>
<dbReference type="GO" id="GO:0043953">
    <property type="term" value="P:protein transport by the Tat complex"/>
    <property type="evidence" value="ECO:0007669"/>
    <property type="project" value="InterPro"/>
</dbReference>
<evidence type="ECO:0000256" key="2">
    <source>
        <dbReference type="ARBA" id="ARBA00022448"/>
    </source>
</evidence>
<keyword evidence="3" id="KW-1003">Cell membrane</keyword>
<keyword evidence="8" id="KW-0472">Membrane</keyword>
<evidence type="ECO:0000256" key="1">
    <source>
        <dbReference type="ARBA" id="ARBA00004167"/>
    </source>
</evidence>
<dbReference type="AlphaFoldDB" id="A0A6J7DVW9"/>
<proteinExistence type="predicted"/>
<evidence type="ECO:0000256" key="9">
    <source>
        <dbReference type="SAM" id="MobiDB-lite"/>
    </source>
</evidence>
<evidence type="ECO:0000313" key="10">
    <source>
        <dbReference type="EMBL" id="CAB4723248.1"/>
    </source>
</evidence>
<dbReference type="InterPro" id="IPR018448">
    <property type="entry name" value="TatB"/>
</dbReference>
<evidence type="ECO:0000256" key="3">
    <source>
        <dbReference type="ARBA" id="ARBA00022475"/>
    </source>
</evidence>
<feature type="region of interest" description="Disordered" evidence="9">
    <location>
        <begin position="69"/>
        <end position="103"/>
    </location>
</feature>
<gene>
    <name evidence="10" type="ORF">UFOPK2658_01203</name>
    <name evidence="11" type="ORF">UFOPK3304_01117</name>
</gene>
<dbReference type="EMBL" id="CAFBLJ010000055">
    <property type="protein sequence ID" value="CAB4873105.1"/>
    <property type="molecule type" value="Genomic_DNA"/>
</dbReference>
<protein>
    <submittedName>
        <fullName evidence="11">Unannotated protein</fullName>
    </submittedName>
</protein>
<evidence type="ECO:0000256" key="4">
    <source>
        <dbReference type="ARBA" id="ARBA00022692"/>
    </source>
</evidence>
<dbReference type="Gene3D" id="1.20.5.3310">
    <property type="match status" value="1"/>
</dbReference>
<evidence type="ECO:0000313" key="11">
    <source>
        <dbReference type="EMBL" id="CAB4873105.1"/>
    </source>
</evidence>
<name>A0A6J7DVW9_9ZZZZ</name>
<keyword evidence="4" id="KW-0812">Transmembrane</keyword>
<keyword evidence="5" id="KW-0653">Protein transport</keyword>
<organism evidence="11">
    <name type="scientific">freshwater metagenome</name>
    <dbReference type="NCBI Taxonomy" id="449393"/>
    <lineage>
        <taxon>unclassified sequences</taxon>
        <taxon>metagenomes</taxon>
        <taxon>ecological metagenomes</taxon>
    </lineage>
</organism>
<sequence>MFNLSGSEIVVILLLALIVLGPEKLPEAIRKFGRVYSEIRKISNGFQSEFKNAFDEPMKELRETAQLTRDAVLKPLKDEPETKKPEKAMPEVVPPPEADSDNS</sequence>
<evidence type="ECO:0000256" key="5">
    <source>
        <dbReference type="ARBA" id="ARBA00022927"/>
    </source>
</evidence>